<dbReference type="InterPro" id="IPR018052">
    <property type="entry name" value="Ald1_epimerase_CS"/>
</dbReference>
<keyword evidence="6" id="KW-1185">Reference proteome</keyword>
<dbReference type="InterPro" id="IPR014718">
    <property type="entry name" value="GH-type_carb-bd"/>
</dbReference>
<reference evidence="6" key="1">
    <citation type="journal article" date="2019" name="Int. J. Syst. Evol. Microbiol.">
        <title>The Global Catalogue of Microorganisms (GCM) 10K type strain sequencing project: providing services to taxonomists for standard genome sequencing and annotation.</title>
        <authorList>
            <consortium name="The Broad Institute Genomics Platform"/>
            <consortium name="The Broad Institute Genome Sequencing Center for Infectious Disease"/>
            <person name="Wu L."/>
            <person name="Ma J."/>
        </authorList>
    </citation>
    <scope>NUCLEOTIDE SEQUENCE [LARGE SCALE GENOMIC DNA]</scope>
    <source>
        <strain evidence="6">CGMCC 1.16026</strain>
    </source>
</reference>
<dbReference type="Gene3D" id="2.70.98.10">
    <property type="match status" value="1"/>
</dbReference>
<evidence type="ECO:0000313" key="6">
    <source>
        <dbReference type="Proteomes" id="UP001596391"/>
    </source>
</evidence>
<dbReference type="Proteomes" id="UP001596391">
    <property type="component" value="Unassembled WGS sequence"/>
</dbReference>
<dbReference type="RefSeq" id="WP_390236251.1">
    <property type="nucleotide sequence ID" value="NZ_JBHSWI010000001.1"/>
</dbReference>
<feature type="chain" id="PRO_5046753752" description="Aldose 1-epimerase" evidence="4">
    <location>
        <begin position="21"/>
        <end position="214"/>
    </location>
</feature>
<dbReference type="InterPro" id="IPR011013">
    <property type="entry name" value="Gal_mutarotase_sf_dom"/>
</dbReference>
<evidence type="ECO:0000313" key="5">
    <source>
        <dbReference type="EMBL" id="MFC6647396.1"/>
    </source>
</evidence>
<feature type="signal peptide" evidence="4">
    <location>
        <begin position="1"/>
        <end position="20"/>
    </location>
</feature>
<name>A0ABW1ZFA7_9BACT</name>
<dbReference type="SUPFAM" id="SSF74650">
    <property type="entry name" value="Galactose mutarotase-like"/>
    <property type="match status" value="1"/>
</dbReference>
<organism evidence="5 6">
    <name type="scientific">Granulicella cerasi</name>
    <dbReference type="NCBI Taxonomy" id="741063"/>
    <lineage>
        <taxon>Bacteria</taxon>
        <taxon>Pseudomonadati</taxon>
        <taxon>Acidobacteriota</taxon>
        <taxon>Terriglobia</taxon>
        <taxon>Terriglobales</taxon>
        <taxon>Acidobacteriaceae</taxon>
        <taxon>Granulicella</taxon>
    </lineage>
</organism>
<keyword evidence="4" id="KW-0732">Signal</keyword>
<gene>
    <name evidence="5" type="ORF">ACFQBQ_17820</name>
</gene>
<proteinExistence type="predicted"/>
<evidence type="ECO:0000256" key="4">
    <source>
        <dbReference type="SAM" id="SignalP"/>
    </source>
</evidence>
<comment type="caution">
    <text evidence="5">The sequence shown here is derived from an EMBL/GenBank/DDBJ whole genome shotgun (WGS) entry which is preliminary data.</text>
</comment>
<dbReference type="PROSITE" id="PS00545">
    <property type="entry name" value="ALDOSE_1_EPIMERASE"/>
    <property type="match status" value="1"/>
</dbReference>
<dbReference type="Pfam" id="PF01263">
    <property type="entry name" value="Aldose_epim"/>
    <property type="match status" value="1"/>
</dbReference>
<evidence type="ECO:0000256" key="2">
    <source>
        <dbReference type="ARBA" id="ARBA00032300"/>
    </source>
</evidence>
<protein>
    <recommendedName>
        <fullName evidence="1">Aldose 1-epimerase</fullName>
    </recommendedName>
    <alternativeName>
        <fullName evidence="3">Galactose mutarotase</fullName>
    </alternativeName>
    <alternativeName>
        <fullName evidence="2">Type-1 mutarotase</fullName>
    </alternativeName>
</protein>
<dbReference type="PANTHER" id="PTHR10091">
    <property type="entry name" value="ALDOSE-1-EPIMERASE"/>
    <property type="match status" value="1"/>
</dbReference>
<evidence type="ECO:0000256" key="3">
    <source>
        <dbReference type="ARBA" id="ARBA00033373"/>
    </source>
</evidence>
<accession>A0ABW1ZFA7</accession>
<sequence>MKQAVSMAMAAGLVLTSAMAQGEVKKDSWGKSADGQPLFLYTLHDAQLTVKLTNFGAHVVSIDAPDKNGNVADVVLGFKDVAGYENPKNTSYMGAIVGRYGNRIANGRFSLDGKSYEIPTNNNGNALHGGKVGFDQKVWQGKELPNGVEFTLVSPDGDMGFPGKLTAHVKYTLVGSSLHIDYTATTDKDTVVNLTNHSYFNLAGEEVEQCSMNR</sequence>
<dbReference type="PANTHER" id="PTHR10091:SF0">
    <property type="entry name" value="GALACTOSE MUTAROTASE"/>
    <property type="match status" value="1"/>
</dbReference>
<dbReference type="InterPro" id="IPR008183">
    <property type="entry name" value="Aldose_1/G6P_1-epimerase"/>
</dbReference>
<dbReference type="EMBL" id="JBHSWI010000001">
    <property type="protein sequence ID" value="MFC6647396.1"/>
    <property type="molecule type" value="Genomic_DNA"/>
</dbReference>
<evidence type="ECO:0000256" key="1">
    <source>
        <dbReference type="ARBA" id="ARBA00014165"/>
    </source>
</evidence>